<dbReference type="AlphaFoldDB" id="A0AAN9YZC3"/>
<evidence type="ECO:0000256" key="2">
    <source>
        <dbReference type="ARBA" id="ARBA00007855"/>
    </source>
</evidence>
<evidence type="ECO:0000256" key="1">
    <source>
        <dbReference type="ARBA" id="ARBA00004123"/>
    </source>
</evidence>
<dbReference type="Pfam" id="PF15323">
    <property type="entry name" value="Ashwin"/>
    <property type="match status" value="1"/>
</dbReference>
<name>A0AAN9YZC3_9ORTH</name>
<dbReference type="InterPro" id="IPR024887">
    <property type="entry name" value="Ashwin"/>
</dbReference>
<dbReference type="GO" id="GO:0048598">
    <property type="term" value="P:embryonic morphogenesis"/>
    <property type="evidence" value="ECO:0007669"/>
    <property type="project" value="InterPro"/>
</dbReference>
<feature type="compositionally biased region" description="Basic and acidic residues" evidence="5">
    <location>
        <begin position="156"/>
        <end position="168"/>
    </location>
</feature>
<evidence type="ECO:0000313" key="7">
    <source>
        <dbReference type="Proteomes" id="UP001378592"/>
    </source>
</evidence>
<evidence type="ECO:0000256" key="4">
    <source>
        <dbReference type="ARBA" id="ARBA00023242"/>
    </source>
</evidence>
<dbReference type="Proteomes" id="UP001378592">
    <property type="component" value="Unassembled WGS sequence"/>
</dbReference>
<feature type="region of interest" description="Disordered" evidence="5">
    <location>
        <begin position="71"/>
        <end position="217"/>
    </location>
</feature>
<reference evidence="6 7" key="1">
    <citation type="submission" date="2024-03" db="EMBL/GenBank/DDBJ databases">
        <title>The genome assembly and annotation of the cricket Gryllus longicercus Weissman &amp; Gray.</title>
        <authorList>
            <person name="Szrajer S."/>
            <person name="Gray D."/>
            <person name="Ylla G."/>
        </authorList>
    </citation>
    <scope>NUCLEOTIDE SEQUENCE [LARGE SCALE GENOMIC DNA]</scope>
    <source>
        <strain evidence="6">DAG 2021-001</strain>
        <tissue evidence="6">Whole body minus gut</tissue>
    </source>
</reference>
<proteinExistence type="inferred from homology"/>
<dbReference type="EMBL" id="JAZDUA010000740">
    <property type="protein sequence ID" value="KAK7789547.1"/>
    <property type="molecule type" value="Genomic_DNA"/>
</dbReference>
<gene>
    <name evidence="6" type="ORF">R5R35_010325</name>
</gene>
<dbReference type="PANTHER" id="PTHR28359:SF1">
    <property type="entry name" value="ASHWIN"/>
    <property type="match status" value="1"/>
</dbReference>
<dbReference type="GO" id="GO:0005634">
    <property type="term" value="C:nucleus"/>
    <property type="evidence" value="ECO:0007669"/>
    <property type="project" value="UniProtKB-SubCell"/>
</dbReference>
<evidence type="ECO:0000313" key="6">
    <source>
        <dbReference type="EMBL" id="KAK7789547.1"/>
    </source>
</evidence>
<organism evidence="6 7">
    <name type="scientific">Gryllus longicercus</name>
    <dbReference type="NCBI Taxonomy" id="2509291"/>
    <lineage>
        <taxon>Eukaryota</taxon>
        <taxon>Metazoa</taxon>
        <taxon>Ecdysozoa</taxon>
        <taxon>Arthropoda</taxon>
        <taxon>Hexapoda</taxon>
        <taxon>Insecta</taxon>
        <taxon>Pterygota</taxon>
        <taxon>Neoptera</taxon>
        <taxon>Polyneoptera</taxon>
        <taxon>Orthoptera</taxon>
        <taxon>Ensifera</taxon>
        <taxon>Gryllidea</taxon>
        <taxon>Grylloidea</taxon>
        <taxon>Gryllidae</taxon>
        <taxon>Gryllinae</taxon>
        <taxon>Gryllus</taxon>
    </lineage>
</organism>
<dbReference type="GO" id="GO:0072669">
    <property type="term" value="C:tRNA-splicing ligase complex"/>
    <property type="evidence" value="ECO:0007669"/>
    <property type="project" value="InterPro"/>
</dbReference>
<evidence type="ECO:0000256" key="3">
    <source>
        <dbReference type="ARBA" id="ARBA00015134"/>
    </source>
</evidence>
<evidence type="ECO:0000256" key="5">
    <source>
        <dbReference type="SAM" id="MobiDB-lite"/>
    </source>
</evidence>
<accession>A0AAN9YZC3</accession>
<sequence length="217" mass="24647">MSTNDETDIIFLQPHLLTKVSLIHILEQKCMNLKHLQVMSKDNLVELFQRIALPLPQRKYRQNRRGKLMTKLQKKREGHMKKPQETHSGVSIGFGEASSAQPRVGLGIGDRLKPPPDAVNFERRKIRLTSGSNKSSDLDHIQIKRRKSDSENGLIEDDKQGTNREHKTNTSSPSVEEKPNGTAKVILKRSLSASMKLNDTSGQEPEKKKEKKLITWP</sequence>
<feature type="compositionally biased region" description="Polar residues" evidence="5">
    <location>
        <begin position="191"/>
        <end position="203"/>
    </location>
</feature>
<comment type="subcellular location">
    <subcellularLocation>
        <location evidence="1">Nucleus</location>
    </subcellularLocation>
</comment>
<protein>
    <recommendedName>
        <fullName evidence="3">Ashwin</fullName>
    </recommendedName>
</protein>
<keyword evidence="7" id="KW-1185">Reference proteome</keyword>
<dbReference type="PANTHER" id="PTHR28359">
    <property type="entry name" value="ASHWIN"/>
    <property type="match status" value="1"/>
</dbReference>
<comment type="similarity">
    <text evidence="2">Belongs to the ashwin family.</text>
</comment>
<comment type="caution">
    <text evidence="6">The sequence shown here is derived from an EMBL/GenBank/DDBJ whole genome shotgun (WGS) entry which is preliminary data.</text>
</comment>
<keyword evidence="4" id="KW-0539">Nucleus</keyword>